<dbReference type="STRING" id="1003.SAMN04488541_101171"/>
<comment type="subcellular location">
    <subcellularLocation>
        <location evidence="7">Cell membrane</location>
        <topology evidence="7">Peripheral membrane protein</topology>
    </subcellularLocation>
    <subcellularLocation>
        <location evidence="1">Membrane</location>
    </subcellularLocation>
</comment>
<proteinExistence type="inferred from homology"/>
<dbReference type="EMBL" id="FONY01000011">
    <property type="protein sequence ID" value="SFE96960.1"/>
    <property type="molecule type" value="Genomic_DNA"/>
</dbReference>
<dbReference type="PRINTS" id="PR00125">
    <property type="entry name" value="ATPASEDELTA"/>
</dbReference>
<organism evidence="8 9">
    <name type="scientific">Thermoflexibacter ruber</name>
    <dbReference type="NCBI Taxonomy" id="1003"/>
    <lineage>
        <taxon>Bacteria</taxon>
        <taxon>Pseudomonadati</taxon>
        <taxon>Bacteroidota</taxon>
        <taxon>Cytophagia</taxon>
        <taxon>Cytophagales</taxon>
        <taxon>Thermoflexibacteraceae</taxon>
        <taxon>Thermoflexibacter</taxon>
    </lineage>
</organism>
<name>A0A1I2EXK6_9BACT</name>
<evidence type="ECO:0000313" key="9">
    <source>
        <dbReference type="Proteomes" id="UP000199513"/>
    </source>
</evidence>
<comment type="similarity">
    <text evidence="7">Belongs to the ATPase delta chain family.</text>
</comment>
<comment type="function">
    <text evidence="7">F(1)F(0) ATP synthase produces ATP from ADP in the presence of a proton or sodium gradient. F-type ATPases consist of two structural domains, F(1) containing the extramembraneous catalytic core and F(0) containing the membrane proton channel, linked together by a central stalk and a peripheral stalk. During catalysis, ATP synthesis in the catalytic domain of F(1) is coupled via a rotary mechanism of the central stalk subunits to proton translocation.</text>
</comment>
<dbReference type="SUPFAM" id="SSF47928">
    <property type="entry name" value="N-terminal domain of the delta subunit of the F1F0-ATP synthase"/>
    <property type="match status" value="1"/>
</dbReference>
<dbReference type="NCBIfam" id="TIGR01145">
    <property type="entry name" value="ATP_synt_delta"/>
    <property type="match status" value="1"/>
</dbReference>
<evidence type="ECO:0000313" key="8">
    <source>
        <dbReference type="EMBL" id="SFE96960.1"/>
    </source>
</evidence>
<dbReference type="InterPro" id="IPR026015">
    <property type="entry name" value="ATP_synth_OSCP/delta_N_sf"/>
</dbReference>
<keyword evidence="7" id="KW-1003">Cell membrane</keyword>
<comment type="function">
    <text evidence="7">This protein is part of the stalk that links CF(0) to CF(1). It either transmits conformational changes from CF(0) to CF(1) or is implicated in proton conduction.</text>
</comment>
<keyword evidence="2 7" id="KW-0813">Transport</keyword>
<dbReference type="PANTHER" id="PTHR11910">
    <property type="entry name" value="ATP SYNTHASE DELTA CHAIN"/>
    <property type="match status" value="1"/>
</dbReference>
<protein>
    <recommendedName>
        <fullName evidence="7">ATP synthase subunit delta</fullName>
    </recommendedName>
    <alternativeName>
        <fullName evidence="7">ATP synthase F(1) sector subunit delta</fullName>
    </alternativeName>
    <alternativeName>
        <fullName evidence="7">F-type ATPase subunit delta</fullName>
        <shortName evidence="7">F-ATPase subunit delta</shortName>
    </alternativeName>
</protein>
<evidence type="ECO:0000256" key="5">
    <source>
        <dbReference type="ARBA" id="ARBA00023136"/>
    </source>
</evidence>
<evidence type="ECO:0000256" key="7">
    <source>
        <dbReference type="HAMAP-Rule" id="MF_01416"/>
    </source>
</evidence>
<evidence type="ECO:0000256" key="6">
    <source>
        <dbReference type="ARBA" id="ARBA00023310"/>
    </source>
</evidence>
<evidence type="ECO:0000256" key="4">
    <source>
        <dbReference type="ARBA" id="ARBA00023065"/>
    </source>
</evidence>
<keyword evidence="7" id="KW-0139">CF(1)</keyword>
<reference evidence="8 9" key="1">
    <citation type="submission" date="2016-10" db="EMBL/GenBank/DDBJ databases">
        <authorList>
            <person name="de Groot N.N."/>
        </authorList>
    </citation>
    <scope>NUCLEOTIDE SEQUENCE [LARGE SCALE GENOMIC DNA]</scope>
    <source>
        <strain>GEY</strain>
        <strain evidence="9">DSM 9560</strain>
    </source>
</reference>
<dbReference type="Gene3D" id="1.10.520.20">
    <property type="entry name" value="N-terminal domain of the delta subunit of the F1F0-ATP synthase"/>
    <property type="match status" value="1"/>
</dbReference>
<gene>
    <name evidence="7" type="primary">atpH</name>
    <name evidence="8" type="ORF">SAMN04488541_101171</name>
</gene>
<dbReference type="GO" id="GO:0005886">
    <property type="term" value="C:plasma membrane"/>
    <property type="evidence" value="ECO:0007669"/>
    <property type="project" value="UniProtKB-SubCell"/>
</dbReference>
<dbReference type="Pfam" id="PF00213">
    <property type="entry name" value="OSCP"/>
    <property type="match status" value="1"/>
</dbReference>
<dbReference type="HAMAP" id="MF_01416">
    <property type="entry name" value="ATP_synth_delta_bact"/>
    <property type="match status" value="1"/>
</dbReference>
<keyword evidence="6 7" id="KW-0066">ATP synthesis</keyword>
<evidence type="ECO:0000256" key="3">
    <source>
        <dbReference type="ARBA" id="ARBA00022781"/>
    </source>
</evidence>
<evidence type="ECO:0000256" key="2">
    <source>
        <dbReference type="ARBA" id="ARBA00022448"/>
    </source>
</evidence>
<accession>A0A1I2EXK6</accession>
<sequence length="185" mass="21543">MSEIRVASRYAKSLLELAEEKGALEVVHNDMQLFSNTCDNSRELKLMLRNPIINHDVKLKALRRLFSDKFHTITLSFFEILTKKQRENLLDVIAKEFHKQYNALMKIENALVTTPFELTEDLRASFRKAVEEISGKQVELKEKINPELIGGFVLQINDKQIDTSISSRLKELRVKFSENPYIKEF</sequence>
<dbReference type="GO" id="GO:0045259">
    <property type="term" value="C:proton-transporting ATP synthase complex"/>
    <property type="evidence" value="ECO:0007669"/>
    <property type="project" value="UniProtKB-KW"/>
</dbReference>
<dbReference type="InterPro" id="IPR020781">
    <property type="entry name" value="ATPase_OSCP/d_CS"/>
</dbReference>
<dbReference type="RefSeq" id="WP_091543528.1">
    <property type="nucleotide sequence ID" value="NZ_FONY01000011.1"/>
</dbReference>
<dbReference type="PROSITE" id="PS00389">
    <property type="entry name" value="ATPASE_DELTA"/>
    <property type="match status" value="1"/>
</dbReference>
<keyword evidence="5 7" id="KW-0472">Membrane</keyword>
<dbReference type="OrthoDB" id="9802471at2"/>
<keyword evidence="9" id="KW-1185">Reference proteome</keyword>
<dbReference type="InterPro" id="IPR000711">
    <property type="entry name" value="ATPase_OSCP/dsu"/>
</dbReference>
<keyword evidence="4 7" id="KW-0406">Ion transport</keyword>
<dbReference type="Proteomes" id="UP000199513">
    <property type="component" value="Unassembled WGS sequence"/>
</dbReference>
<evidence type="ECO:0000256" key="1">
    <source>
        <dbReference type="ARBA" id="ARBA00004370"/>
    </source>
</evidence>
<dbReference type="GO" id="GO:0046933">
    <property type="term" value="F:proton-transporting ATP synthase activity, rotational mechanism"/>
    <property type="evidence" value="ECO:0007669"/>
    <property type="project" value="UniProtKB-UniRule"/>
</dbReference>
<keyword evidence="3 7" id="KW-0375">Hydrogen ion transport</keyword>
<dbReference type="AlphaFoldDB" id="A0A1I2EXK6"/>